<dbReference type="Pfam" id="PF21984">
    <property type="entry name" value="DnaD_N"/>
    <property type="match status" value="1"/>
</dbReference>
<sequence length="195" mass="22588">MNQNLLSEWLTEGTVSLPQVVVKNYAALQMNEQELVLVLQIESFRVSGNRFPSIAELAERMNFEQTAVMRLIESLTQKGILAIEQHQENRVLTERFSLAPLYHKLQAYFENQTLTEKVRQGEEEGIHIYRLFESEFGRPLSPLEAEMISGWLDHDHFPPELVREALKEAVIAQKKEFPLYRSNFAQLERQASKNG</sequence>
<dbReference type="InterPro" id="IPR036390">
    <property type="entry name" value="WH_DNA-bd_sf"/>
</dbReference>
<dbReference type="InterPro" id="IPR006343">
    <property type="entry name" value="DnaB/C_C"/>
</dbReference>
<dbReference type="InterPro" id="IPR053162">
    <property type="entry name" value="DnaD"/>
</dbReference>
<dbReference type="Gene3D" id="1.10.10.630">
    <property type="entry name" value="DnaD domain-like"/>
    <property type="match status" value="1"/>
</dbReference>
<dbReference type="InterPro" id="IPR036388">
    <property type="entry name" value="WH-like_DNA-bd_sf"/>
</dbReference>
<proteinExistence type="inferred from homology"/>
<name>A0ABN0RGI1_9LIST</name>
<keyword evidence="5" id="KW-1185">Reference proteome</keyword>
<evidence type="ECO:0000313" key="4">
    <source>
        <dbReference type="EMBL" id="EUJ32965.1"/>
    </source>
</evidence>
<accession>A0ABN0RGI1</accession>
<evidence type="ECO:0000259" key="2">
    <source>
        <dbReference type="Pfam" id="PF07261"/>
    </source>
</evidence>
<comment type="caution">
    <text evidence="4">The sequence shown here is derived from an EMBL/GenBank/DDBJ whole genome shotgun (WGS) entry which is preliminary data.</text>
</comment>
<dbReference type="PANTHER" id="PTHR37293:SF6">
    <property type="entry name" value="DNA REPLICATION PROTEIN DNAD"/>
    <property type="match status" value="1"/>
</dbReference>
<evidence type="ECO:0000259" key="3">
    <source>
        <dbReference type="Pfam" id="PF21984"/>
    </source>
</evidence>
<dbReference type="SUPFAM" id="SSF158499">
    <property type="entry name" value="DnaD domain-like"/>
    <property type="match status" value="1"/>
</dbReference>
<evidence type="ECO:0000256" key="1">
    <source>
        <dbReference type="ARBA" id="ARBA00093462"/>
    </source>
</evidence>
<dbReference type="EMBL" id="AODF01000008">
    <property type="protein sequence ID" value="EUJ32965.1"/>
    <property type="molecule type" value="Genomic_DNA"/>
</dbReference>
<feature type="domain" description="DnaB/C C-terminal" evidence="2">
    <location>
        <begin position="129"/>
        <end position="177"/>
    </location>
</feature>
<organism evidence="4 5">
    <name type="scientific">Listeria floridensis FSL S10-1187</name>
    <dbReference type="NCBI Taxonomy" id="1265817"/>
    <lineage>
        <taxon>Bacteria</taxon>
        <taxon>Bacillati</taxon>
        <taxon>Bacillota</taxon>
        <taxon>Bacilli</taxon>
        <taxon>Bacillales</taxon>
        <taxon>Listeriaceae</taxon>
        <taxon>Listeria</taxon>
    </lineage>
</organism>
<comment type="similarity">
    <text evidence="1">Belongs to the DnaB/DnaD family.</text>
</comment>
<dbReference type="InterPro" id="IPR053843">
    <property type="entry name" value="DnaD_N"/>
</dbReference>
<dbReference type="NCBIfam" id="TIGR01446">
    <property type="entry name" value="DnaD_dom"/>
    <property type="match status" value="1"/>
</dbReference>
<dbReference type="SUPFAM" id="SSF46785">
    <property type="entry name" value="Winged helix' DNA-binding domain"/>
    <property type="match status" value="1"/>
</dbReference>
<evidence type="ECO:0000313" key="5">
    <source>
        <dbReference type="Proteomes" id="UP000019249"/>
    </source>
</evidence>
<reference evidence="4 5" key="1">
    <citation type="journal article" date="2014" name="Int. J. Syst. Evol. Microbiol.">
        <title>Listeria floridensis sp. nov., Listeria aquatica sp. nov., Listeria cornellensis sp. nov., Listeria riparia sp. nov. and Listeria grandensis sp. nov., from agricultural and natural environments.</title>
        <authorList>
            <person name="den Bakker H.C."/>
            <person name="Warchocki S."/>
            <person name="Wright E.M."/>
            <person name="Allred A.F."/>
            <person name="Ahlstrom C."/>
            <person name="Manuel C.S."/>
            <person name="Stasiewicz M.J."/>
            <person name="Burrell A."/>
            <person name="Roof S."/>
            <person name="Strawn L."/>
            <person name="Fortes E.D."/>
            <person name="Nightingale K.K."/>
            <person name="Kephart D."/>
            <person name="Wiedmann M."/>
        </authorList>
    </citation>
    <scope>NUCLEOTIDE SEQUENCE [LARGE SCALE GENOMIC DNA]</scope>
    <source>
        <strain evidence="4 5">FSL S10-1187</strain>
    </source>
</reference>
<dbReference type="Proteomes" id="UP000019249">
    <property type="component" value="Unassembled WGS sequence"/>
</dbReference>
<gene>
    <name evidence="4" type="ORF">MFLO_05090</name>
</gene>
<dbReference type="Gene3D" id="1.10.10.10">
    <property type="entry name" value="Winged helix-like DNA-binding domain superfamily/Winged helix DNA-binding domain"/>
    <property type="match status" value="1"/>
</dbReference>
<dbReference type="PANTHER" id="PTHR37293">
    <property type="entry name" value="PHAGE REPLICATION PROTEIN-RELATED"/>
    <property type="match status" value="1"/>
</dbReference>
<feature type="domain" description="DnaD N-terminal" evidence="3">
    <location>
        <begin position="18"/>
        <end position="112"/>
    </location>
</feature>
<dbReference type="InterPro" id="IPR034829">
    <property type="entry name" value="DnaD-like_sf"/>
</dbReference>
<protein>
    <submittedName>
        <fullName evidence="4">DNA replication protein</fullName>
    </submittedName>
</protein>
<dbReference type="Pfam" id="PF07261">
    <property type="entry name" value="DnaB_2"/>
    <property type="match status" value="1"/>
</dbReference>